<evidence type="ECO:0000256" key="1">
    <source>
        <dbReference type="SAM" id="MobiDB-lite"/>
    </source>
</evidence>
<evidence type="ECO:0000256" key="2">
    <source>
        <dbReference type="SAM" id="SignalP"/>
    </source>
</evidence>
<dbReference type="PROSITE" id="PS51257">
    <property type="entry name" value="PROKAR_LIPOPROTEIN"/>
    <property type="match status" value="1"/>
</dbReference>
<keyword evidence="2" id="KW-0732">Signal</keyword>
<feature type="region of interest" description="Disordered" evidence="1">
    <location>
        <begin position="294"/>
        <end position="315"/>
    </location>
</feature>
<dbReference type="SUPFAM" id="SSF53850">
    <property type="entry name" value="Periplasmic binding protein-like II"/>
    <property type="match status" value="1"/>
</dbReference>
<proteinExistence type="predicted"/>
<comment type="caution">
    <text evidence="4">The sequence shown here is derived from an EMBL/GenBank/DDBJ whole genome shotgun (WGS) entry which is preliminary data.</text>
</comment>
<dbReference type="Proteomes" id="UP000077519">
    <property type="component" value="Unassembled WGS sequence"/>
</dbReference>
<gene>
    <name evidence="4" type="ORF">A3K89_06985</name>
</gene>
<evidence type="ECO:0000259" key="3">
    <source>
        <dbReference type="Pfam" id="PF04069"/>
    </source>
</evidence>
<sequence length="315" mass="32562">MNITRTTRALAALTLSALALTACGGNSDPLSSGGGASNDDPNSIIVGSANFTESETIANIYAEVLRVNGFDVSTTLNIGSREAYIPAVKDGSIDLIPDYTGNLLQYLDPEATATSAEDVEAALPDALGSELAITEPAPAEDKDAIVVTRETAERWNLKTIADLAPHSAEISIGAPPEFQERAYGLPGLKTNYGVDIDPSKFVPIADGGGPATVAALAEGQVTAADIFSTSASIAENDFVVLEDPKFNFAAQNVVPVVNAGKNSDKLTEVLNAISAKLTTEGLLALNQSVSGDTKTEPAAAAKQWVEEQGLSTPVS</sequence>
<evidence type="ECO:0000313" key="5">
    <source>
        <dbReference type="Proteomes" id="UP000077519"/>
    </source>
</evidence>
<feature type="domain" description="ABC-type glycine betaine transport system substrate-binding" evidence="3">
    <location>
        <begin position="43"/>
        <end position="307"/>
    </location>
</feature>
<dbReference type="Gene3D" id="3.40.190.120">
    <property type="entry name" value="Osmoprotection protein (prox), domain 2"/>
    <property type="match status" value="1"/>
</dbReference>
<dbReference type="EMBL" id="LVHI01000023">
    <property type="protein sequence ID" value="OAK52559.1"/>
    <property type="molecule type" value="Genomic_DNA"/>
</dbReference>
<dbReference type="Pfam" id="PF04069">
    <property type="entry name" value="OpuAC"/>
    <property type="match status" value="1"/>
</dbReference>
<dbReference type="GO" id="GO:0022857">
    <property type="term" value="F:transmembrane transporter activity"/>
    <property type="evidence" value="ECO:0007669"/>
    <property type="project" value="InterPro"/>
</dbReference>
<dbReference type="Gene3D" id="3.40.190.10">
    <property type="entry name" value="Periplasmic binding protein-like II"/>
    <property type="match status" value="1"/>
</dbReference>
<reference evidence="4 5" key="1">
    <citation type="submission" date="2016-03" db="EMBL/GenBank/DDBJ databases">
        <title>Genome sequence of Rhodococcus kyotonensis KB10.</title>
        <authorList>
            <person name="Jeong H."/>
            <person name="Hong C.E."/>
            <person name="Jo S.H."/>
            <person name="Park J.M."/>
        </authorList>
    </citation>
    <scope>NUCLEOTIDE SEQUENCE [LARGE SCALE GENOMIC DNA]</scope>
    <source>
        <strain evidence="4 5">KB10</strain>
    </source>
</reference>
<feature type="chain" id="PRO_5039603650" evidence="2">
    <location>
        <begin position="25"/>
        <end position="315"/>
    </location>
</feature>
<dbReference type="InterPro" id="IPR007210">
    <property type="entry name" value="ABC_Gly_betaine_transp_sub-bd"/>
</dbReference>
<organism evidence="4 5">
    <name type="scientific">Rhodococcoides kyotonense</name>
    <dbReference type="NCBI Taxonomy" id="398843"/>
    <lineage>
        <taxon>Bacteria</taxon>
        <taxon>Bacillati</taxon>
        <taxon>Actinomycetota</taxon>
        <taxon>Actinomycetes</taxon>
        <taxon>Mycobacteriales</taxon>
        <taxon>Nocardiaceae</taxon>
        <taxon>Rhodococcoides</taxon>
    </lineage>
</organism>
<accession>A0A177YBH2</accession>
<evidence type="ECO:0000313" key="4">
    <source>
        <dbReference type="EMBL" id="OAK52559.1"/>
    </source>
</evidence>
<protein>
    <submittedName>
        <fullName evidence="4">Glycine/betaine ABC transporter substrate-binding protein</fullName>
    </submittedName>
</protein>
<dbReference type="CDD" id="cd13606">
    <property type="entry name" value="PBP2_ProX_like"/>
    <property type="match status" value="1"/>
</dbReference>
<feature type="signal peptide" evidence="2">
    <location>
        <begin position="1"/>
        <end position="24"/>
    </location>
</feature>
<name>A0A177YBH2_9NOCA</name>
<keyword evidence="5" id="KW-1185">Reference proteome</keyword>
<dbReference type="AlphaFoldDB" id="A0A177YBH2"/>
<dbReference type="RefSeq" id="WP_068428113.1">
    <property type="nucleotide sequence ID" value="NZ_LVHI01000023.1"/>
</dbReference>
<dbReference type="GO" id="GO:0043190">
    <property type="term" value="C:ATP-binding cassette (ABC) transporter complex"/>
    <property type="evidence" value="ECO:0007669"/>
    <property type="project" value="InterPro"/>
</dbReference>